<feature type="region of interest" description="Disordered" evidence="4">
    <location>
        <begin position="254"/>
        <end position="295"/>
    </location>
</feature>
<organism evidence="5 6">
    <name type="scientific">Cetraspora pellucida</name>
    <dbReference type="NCBI Taxonomy" id="1433469"/>
    <lineage>
        <taxon>Eukaryota</taxon>
        <taxon>Fungi</taxon>
        <taxon>Fungi incertae sedis</taxon>
        <taxon>Mucoromycota</taxon>
        <taxon>Glomeromycotina</taxon>
        <taxon>Glomeromycetes</taxon>
        <taxon>Diversisporales</taxon>
        <taxon>Gigasporaceae</taxon>
        <taxon>Cetraspora</taxon>
    </lineage>
</organism>
<accession>A0A9N9K9N1</accession>
<name>A0A9N9K9N1_9GLOM</name>
<dbReference type="Gene3D" id="3.20.20.140">
    <property type="entry name" value="Metal-dependent hydrolases"/>
    <property type="match status" value="1"/>
</dbReference>
<dbReference type="GO" id="GO:0005655">
    <property type="term" value="C:nucleolar ribonuclease P complex"/>
    <property type="evidence" value="ECO:0007669"/>
    <property type="project" value="TreeGrafter"/>
</dbReference>
<dbReference type="EMBL" id="CAJVQA010042647">
    <property type="protein sequence ID" value="CAG8815047.1"/>
    <property type="molecule type" value="Genomic_DNA"/>
</dbReference>
<evidence type="ECO:0000256" key="4">
    <source>
        <dbReference type="SAM" id="MobiDB-lite"/>
    </source>
</evidence>
<comment type="similarity">
    <text evidence="2">Belongs to the eukaryotic/archaeal RNase P protein component 3 family.</text>
</comment>
<gene>
    <name evidence="5" type="ORF">CPELLU_LOCUS19092</name>
</gene>
<comment type="caution">
    <text evidence="5">The sequence shown here is derived from an EMBL/GenBank/DDBJ whole genome shotgun (WGS) entry which is preliminary data.</text>
</comment>
<dbReference type="GO" id="GO:0003723">
    <property type="term" value="F:RNA binding"/>
    <property type="evidence" value="ECO:0007669"/>
    <property type="project" value="TreeGrafter"/>
</dbReference>
<sequence length="295" mass="33336">MFYDLNLPYLSRLDLVNQNELRARTDMLIKLLYQLTVGYHVVAYNHVVTGKISPNEMSLADISDKKSKIEQLTRLTYVIEDISQNHGLTSTNSALASYDILAIHPTNEKTFLNACSTLEVDIISLEMGSRLSFYLKHSIVGLAIERGIFFEISYAPAIRDSTSRRHLISNAQNLVRVSRGKNIIITSEAQRAMELRGPYDIVNLGTIMGMNQATAKECITTNCRAVVMHAATRRNTHKAVVSFEPITSLKPNELWKFGKDKKSQPQSKSKKAKRMRPNTDDEEESESFQSQSMDM</sequence>
<keyword evidence="6" id="KW-1185">Reference proteome</keyword>
<dbReference type="PANTHER" id="PTHR13031:SF0">
    <property type="entry name" value="RIBONUCLEASE P PROTEIN SUBUNIT P30"/>
    <property type="match status" value="1"/>
</dbReference>
<keyword evidence="3" id="KW-0819">tRNA processing</keyword>
<dbReference type="GO" id="GO:0008033">
    <property type="term" value="P:tRNA processing"/>
    <property type="evidence" value="ECO:0007669"/>
    <property type="project" value="UniProtKB-KW"/>
</dbReference>
<dbReference type="OrthoDB" id="17948at2759"/>
<evidence type="ECO:0000313" key="5">
    <source>
        <dbReference type="EMBL" id="CAG8815047.1"/>
    </source>
</evidence>
<dbReference type="Proteomes" id="UP000789759">
    <property type="component" value="Unassembled WGS sequence"/>
</dbReference>
<evidence type="ECO:0000256" key="1">
    <source>
        <dbReference type="ARBA" id="ARBA00004123"/>
    </source>
</evidence>
<protein>
    <submittedName>
        <fullName evidence="5">14264_t:CDS:1</fullName>
    </submittedName>
</protein>
<reference evidence="5" key="1">
    <citation type="submission" date="2021-06" db="EMBL/GenBank/DDBJ databases">
        <authorList>
            <person name="Kallberg Y."/>
            <person name="Tangrot J."/>
            <person name="Rosling A."/>
        </authorList>
    </citation>
    <scope>NUCLEOTIDE SEQUENCE</scope>
    <source>
        <strain evidence="5">FL966</strain>
    </source>
</reference>
<comment type="subcellular location">
    <subcellularLocation>
        <location evidence="1">Nucleus</location>
    </subcellularLocation>
</comment>
<proteinExistence type="inferred from homology"/>
<dbReference type="InterPro" id="IPR002738">
    <property type="entry name" value="RNase_P_p30"/>
</dbReference>
<dbReference type="SUPFAM" id="SSF89550">
    <property type="entry name" value="PHP domain-like"/>
    <property type="match status" value="1"/>
</dbReference>
<evidence type="ECO:0000313" key="6">
    <source>
        <dbReference type="Proteomes" id="UP000789759"/>
    </source>
</evidence>
<dbReference type="AlphaFoldDB" id="A0A9N9K9N1"/>
<evidence type="ECO:0000256" key="3">
    <source>
        <dbReference type="ARBA" id="ARBA00022694"/>
    </source>
</evidence>
<dbReference type="PANTHER" id="PTHR13031">
    <property type="entry name" value="RIBONUCLEASE P SUBUNIT P30"/>
    <property type="match status" value="1"/>
</dbReference>
<evidence type="ECO:0000256" key="2">
    <source>
        <dbReference type="ARBA" id="ARBA00007331"/>
    </source>
</evidence>
<dbReference type="Pfam" id="PF01876">
    <property type="entry name" value="RNase_P_p30"/>
    <property type="match status" value="1"/>
</dbReference>
<dbReference type="InterPro" id="IPR016195">
    <property type="entry name" value="Pol/histidinol_Pase-like"/>
</dbReference>